<feature type="region of interest" description="Disordered" evidence="1">
    <location>
        <begin position="579"/>
        <end position="602"/>
    </location>
</feature>
<dbReference type="PANTHER" id="PTHR43319:SF4">
    <property type="entry name" value="BETA-LACTAMASE DOMAIN-CONTAINING PROTEIN 2"/>
    <property type="match status" value="1"/>
</dbReference>
<feature type="compositionally biased region" description="Pro residues" evidence="1">
    <location>
        <begin position="22"/>
        <end position="32"/>
    </location>
</feature>
<feature type="compositionally biased region" description="Polar residues" evidence="1">
    <location>
        <begin position="526"/>
        <end position="536"/>
    </location>
</feature>
<feature type="region of interest" description="Disordered" evidence="1">
    <location>
        <begin position="1"/>
        <end position="33"/>
    </location>
</feature>
<feature type="region of interest" description="Disordered" evidence="1">
    <location>
        <begin position="948"/>
        <end position="971"/>
    </location>
</feature>
<dbReference type="Gene3D" id="3.40.710.10">
    <property type="entry name" value="DD-peptidase/beta-lactamase superfamily"/>
    <property type="match status" value="1"/>
</dbReference>
<dbReference type="InterPro" id="IPR052907">
    <property type="entry name" value="Beta-lactamase/esterase"/>
</dbReference>
<protein>
    <submittedName>
        <fullName evidence="2">Lact-2</fullName>
    </submittedName>
</protein>
<accession>A0A2A6B9K9</accession>
<feature type="region of interest" description="Disordered" evidence="1">
    <location>
        <begin position="525"/>
        <end position="550"/>
    </location>
</feature>
<gene>
    <name evidence="2" type="primary">WBGene00099772</name>
</gene>
<dbReference type="Proteomes" id="UP000005239">
    <property type="component" value="Unassembled WGS sequence"/>
</dbReference>
<dbReference type="EnsemblMetazoa" id="PPA10218.1">
    <property type="protein sequence ID" value="PPA10218.1"/>
    <property type="gene ID" value="WBGene00099772"/>
</dbReference>
<evidence type="ECO:0000256" key="1">
    <source>
        <dbReference type="SAM" id="MobiDB-lite"/>
    </source>
</evidence>
<reference evidence="2" key="2">
    <citation type="submission" date="2022-06" db="UniProtKB">
        <authorList>
            <consortium name="EnsemblMetazoa"/>
        </authorList>
    </citation>
    <scope>IDENTIFICATION</scope>
    <source>
        <strain evidence="2">PS312</strain>
    </source>
</reference>
<keyword evidence="3" id="KW-1185">Reference proteome</keyword>
<dbReference type="Pfam" id="PF00144">
    <property type="entry name" value="Beta-lactamase"/>
    <property type="match status" value="1"/>
</dbReference>
<dbReference type="PANTHER" id="PTHR43319">
    <property type="entry name" value="BETA-LACTAMASE-RELATED"/>
    <property type="match status" value="1"/>
</dbReference>
<organism evidence="2 3">
    <name type="scientific">Pristionchus pacificus</name>
    <name type="common">Parasitic nematode worm</name>
    <dbReference type="NCBI Taxonomy" id="54126"/>
    <lineage>
        <taxon>Eukaryota</taxon>
        <taxon>Metazoa</taxon>
        <taxon>Ecdysozoa</taxon>
        <taxon>Nematoda</taxon>
        <taxon>Chromadorea</taxon>
        <taxon>Rhabditida</taxon>
        <taxon>Rhabditina</taxon>
        <taxon>Diplogasteromorpha</taxon>
        <taxon>Diplogasteroidea</taxon>
        <taxon>Neodiplogasteridae</taxon>
        <taxon>Pristionchus</taxon>
    </lineage>
</organism>
<proteinExistence type="predicted"/>
<dbReference type="InterPro" id="IPR012338">
    <property type="entry name" value="Beta-lactam/transpept-like"/>
</dbReference>
<name>A0A2A6B9K9_PRIPA</name>
<accession>A0A8R1YD29</accession>
<feature type="compositionally biased region" description="Polar residues" evidence="1">
    <location>
        <begin position="948"/>
        <end position="963"/>
    </location>
</feature>
<evidence type="ECO:0000313" key="3">
    <source>
        <dbReference type="Proteomes" id="UP000005239"/>
    </source>
</evidence>
<reference evidence="3" key="1">
    <citation type="journal article" date="2008" name="Nat. Genet.">
        <title>The Pristionchus pacificus genome provides a unique perspective on nematode lifestyle and parasitism.</title>
        <authorList>
            <person name="Dieterich C."/>
            <person name="Clifton S.W."/>
            <person name="Schuster L.N."/>
            <person name="Chinwalla A."/>
            <person name="Delehaunty K."/>
            <person name="Dinkelacker I."/>
            <person name="Fulton L."/>
            <person name="Fulton R."/>
            <person name="Godfrey J."/>
            <person name="Minx P."/>
            <person name="Mitreva M."/>
            <person name="Roeseler W."/>
            <person name="Tian H."/>
            <person name="Witte H."/>
            <person name="Yang S.P."/>
            <person name="Wilson R.K."/>
            <person name="Sommer R.J."/>
        </authorList>
    </citation>
    <scope>NUCLEOTIDE SEQUENCE [LARGE SCALE GENOMIC DNA]</scope>
    <source>
        <strain evidence="3">PS312</strain>
    </source>
</reference>
<sequence>MLQQESELAALEGPSKGAGPTQTPPTQTPPTPAASTIDWLVANRVIAAKLALASVLLFFCVEWQAGGMTRIDNLEGFVAPAFEKVSKVFKRNFHDGWEREGAAVAVYHKGQLVVDLQGGFADRASGRLWTNQTRTVVFSTTKAVGALCVAMLVDRGHIRYEDRMADYWPEFAQNGKENVTIECIMSHQAGLAALDEPITRDIAADPERMAEAIAKQKPNWEPGTKSGYHAITYGWLVDQIVRRADPQHRSVGVFFREEVAEKYGIDFHIGLDPSEEHTVSRLSMPTKMHLLREIIHDPRVLIVLGIFNAPREIGRKVRTNPQWFKLEQDVNTFNDPDMHAMEQVAALGIGKARDLARLFSLMLQGELVSKELLERLREPQVGFTFDEIVLAPLPKGHGFLYERHPLGGNRWLFGHPGYGGSTVMMDLEEEVVIAYVSNGLKTGMGELTRTYRHLRNAVFDCIEEQKKDAGQAVATALDCLIENKAIDSKGLAEICANSSRKTQIDRVAFAISVLLLEFLSEREKQSPTQSTSSTLAISDETPLPSAADEDEIEITKIVNLSKKEKEMTVKKEVIDEVEKGVHPESQVDNELEPGGSGNVAGELYPEDVDDTATAIKMEEVDDPNYPQGNIDEPMEQQEMIKDALAGPEARNENNLFALVREDPNASAEVKTEEVDQSVLLIEPPVRTAAGSSQDTSTTHSMMDEANGSIPHVDHQGNDALDARANQSTSNRYAFGGALSELPPPPKKRARSAGAASLFPSVAAVKAVSSPQPSIMTNHNCSSARCAQHPSARTEQPEISEQSNGRTDALETICKWSLRQGASDADRRVAVLATLALYTNLLKMKEIAELRKEKVRVIRRYTRESVPALIKLFREAGESYQIELSPTVGTVWEMHLQLCRTKRTPLLFPVTCSNRQFGTMSASFMQVELRRAFDGAGVKDMFTLLPPTWQTAPSPSSTENSSCEVKQEDCRL</sequence>
<dbReference type="InterPro" id="IPR001466">
    <property type="entry name" value="Beta-lactam-related"/>
</dbReference>
<evidence type="ECO:0000313" key="2">
    <source>
        <dbReference type="EnsemblMetazoa" id="PPA10218.1"/>
    </source>
</evidence>
<dbReference type="AlphaFoldDB" id="A0A2A6B9K9"/>
<dbReference type="SUPFAM" id="SSF56601">
    <property type="entry name" value="beta-lactamase/transpeptidase-like"/>
    <property type="match status" value="1"/>
</dbReference>